<dbReference type="GO" id="GO:0046872">
    <property type="term" value="F:metal ion binding"/>
    <property type="evidence" value="ECO:0007669"/>
    <property type="project" value="UniProtKB-KW"/>
</dbReference>
<dbReference type="PANTHER" id="PTHR11085:SF10">
    <property type="entry name" value="NAD-DEPENDENT PROTEIN DEACYLASE SIRTUIN-5, MITOCHONDRIAL-RELATED"/>
    <property type="match status" value="1"/>
</dbReference>
<accession>A0A9P6VSN0</accession>
<organism evidence="7 8">
    <name type="scientific">Rhodotorula mucilaginosa</name>
    <name type="common">Yeast</name>
    <name type="synonym">Rhodotorula rubra</name>
    <dbReference type="NCBI Taxonomy" id="5537"/>
    <lineage>
        <taxon>Eukaryota</taxon>
        <taxon>Fungi</taxon>
        <taxon>Dikarya</taxon>
        <taxon>Basidiomycota</taxon>
        <taxon>Pucciniomycotina</taxon>
        <taxon>Microbotryomycetes</taxon>
        <taxon>Sporidiobolales</taxon>
        <taxon>Sporidiobolaceae</taxon>
        <taxon>Rhodotorula</taxon>
    </lineage>
</organism>
<keyword evidence="5" id="KW-0862">Zinc</keyword>
<dbReference type="GO" id="GO:0070403">
    <property type="term" value="F:NAD+ binding"/>
    <property type="evidence" value="ECO:0007669"/>
    <property type="project" value="InterPro"/>
</dbReference>
<comment type="caution">
    <text evidence="7">The sequence shown here is derived from an EMBL/GenBank/DDBJ whole genome shotgun (WGS) entry which is preliminary data.</text>
</comment>
<evidence type="ECO:0000256" key="4">
    <source>
        <dbReference type="ARBA" id="ARBA00023027"/>
    </source>
</evidence>
<dbReference type="InterPro" id="IPR029035">
    <property type="entry name" value="DHS-like_NAD/FAD-binding_dom"/>
</dbReference>
<dbReference type="Gene3D" id="3.30.1600.10">
    <property type="entry name" value="SIR2/SIRT2 'Small Domain"/>
    <property type="match status" value="1"/>
</dbReference>
<gene>
    <name evidence="7" type="ORF">C6P46_002351</name>
</gene>
<reference evidence="7 8" key="1">
    <citation type="submission" date="2020-11" db="EMBL/GenBank/DDBJ databases">
        <title>Kefir isolates.</title>
        <authorList>
            <person name="Marcisauskas S."/>
            <person name="Kim Y."/>
            <person name="Blasche S."/>
        </authorList>
    </citation>
    <scope>NUCLEOTIDE SEQUENCE [LARGE SCALE GENOMIC DNA]</scope>
    <source>
        <strain evidence="7 8">KR</strain>
    </source>
</reference>
<dbReference type="GO" id="GO:0017136">
    <property type="term" value="F:histone deacetylase activity, NAD-dependent"/>
    <property type="evidence" value="ECO:0007669"/>
    <property type="project" value="TreeGrafter"/>
</dbReference>
<dbReference type="Pfam" id="PF02146">
    <property type="entry name" value="SIR2"/>
    <property type="match status" value="2"/>
</dbReference>
<dbReference type="PROSITE" id="PS50305">
    <property type="entry name" value="SIRTUIN"/>
    <property type="match status" value="1"/>
</dbReference>
<dbReference type="Proteomes" id="UP000777482">
    <property type="component" value="Unassembled WGS sequence"/>
</dbReference>
<dbReference type="Gene3D" id="3.40.50.1220">
    <property type="entry name" value="TPP-binding domain"/>
    <property type="match status" value="1"/>
</dbReference>
<feature type="domain" description="Deacetylase sirtuin-type" evidence="6">
    <location>
        <begin position="1"/>
        <end position="342"/>
    </location>
</feature>
<feature type="binding site" evidence="5">
    <location>
        <position position="241"/>
    </location>
    <ligand>
        <name>Zn(2+)</name>
        <dbReference type="ChEBI" id="CHEBI:29105"/>
    </ligand>
</feature>
<dbReference type="EMBL" id="PUHQ01000182">
    <property type="protein sequence ID" value="KAG0653684.1"/>
    <property type="molecule type" value="Genomic_DNA"/>
</dbReference>
<evidence type="ECO:0000256" key="2">
    <source>
        <dbReference type="ARBA" id="ARBA00006924"/>
    </source>
</evidence>
<feature type="binding site" evidence="5">
    <location>
        <position position="244"/>
    </location>
    <ligand>
        <name>Zn(2+)</name>
        <dbReference type="ChEBI" id="CHEBI:29105"/>
    </ligand>
</feature>
<sequence length="371" mass="41140">MRSTLGRLGEIRVPGLVEGLHPPAPFLSLAESVKLLVASLKQHKGSTTLLTGAGAYRGKDGTYTIRKHRPIFYGEFINDEKMRRRYWARSYLGYPPVRKAESNPTHYAMAALQKMGYVSSIITQNVDGLHHRAYDDNLSAYLSPPSIQQPASTAAATTAPLPTLDPPILELHGTLRHAHCLSCHAPTGRDAFQDRLSALNPAWHEFQQQVELGKREEKLNPDGDIELGPGVRYEEFKVPACDHCGGPMKPRVIFFGESLEPLTRRHSEHLIHHSSQLVCAGTSLATFSAYRLVRQLKIDQRGTVGLVNVGESRADPIVDWRIGWEGGVGDVFPLAVRELLQEETRPQVREQVEKMLTLGKVKRVSQGPATA</sequence>
<dbReference type="PANTHER" id="PTHR11085">
    <property type="entry name" value="NAD-DEPENDENT PROTEIN DEACYLASE SIRTUIN-5, MITOCHONDRIAL-RELATED"/>
    <property type="match status" value="1"/>
</dbReference>
<dbReference type="InterPro" id="IPR050134">
    <property type="entry name" value="NAD-dep_sirtuin_deacylases"/>
</dbReference>
<comment type="similarity">
    <text evidence="2">Belongs to the sirtuin family. Class I subfamily.</text>
</comment>
<keyword evidence="5" id="KW-0479">Metal-binding</keyword>
<proteinExistence type="inferred from homology"/>
<dbReference type="InterPro" id="IPR003000">
    <property type="entry name" value="Sirtuin"/>
</dbReference>
<keyword evidence="8" id="KW-1185">Reference proteome</keyword>
<evidence type="ECO:0000256" key="5">
    <source>
        <dbReference type="PROSITE-ProRule" id="PRU00236"/>
    </source>
</evidence>
<feature type="binding site" evidence="5">
    <location>
        <position position="183"/>
    </location>
    <ligand>
        <name>Zn(2+)</name>
        <dbReference type="ChEBI" id="CHEBI:29105"/>
    </ligand>
</feature>
<evidence type="ECO:0000259" key="6">
    <source>
        <dbReference type="PROSITE" id="PS50305"/>
    </source>
</evidence>
<dbReference type="SUPFAM" id="SSF52467">
    <property type="entry name" value="DHS-like NAD/FAD-binding domain"/>
    <property type="match status" value="1"/>
</dbReference>
<name>A0A9P6VSN0_RHOMI</name>
<evidence type="ECO:0000256" key="3">
    <source>
        <dbReference type="ARBA" id="ARBA00022679"/>
    </source>
</evidence>
<dbReference type="InterPro" id="IPR026591">
    <property type="entry name" value="Sirtuin_cat_small_dom_sf"/>
</dbReference>
<evidence type="ECO:0000256" key="1">
    <source>
        <dbReference type="ARBA" id="ARBA00004173"/>
    </source>
</evidence>
<keyword evidence="4" id="KW-0520">NAD</keyword>
<feature type="binding site" evidence="5">
    <location>
        <position position="180"/>
    </location>
    <ligand>
        <name>Zn(2+)</name>
        <dbReference type="ChEBI" id="CHEBI:29105"/>
    </ligand>
</feature>
<comment type="subcellular location">
    <subcellularLocation>
        <location evidence="1">Mitochondrion</location>
    </subcellularLocation>
</comment>
<keyword evidence="3" id="KW-0808">Transferase</keyword>
<dbReference type="GO" id="GO:0005739">
    <property type="term" value="C:mitochondrion"/>
    <property type="evidence" value="ECO:0007669"/>
    <property type="project" value="UniProtKB-SubCell"/>
</dbReference>
<evidence type="ECO:0000313" key="8">
    <source>
        <dbReference type="Proteomes" id="UP000777482"/>
    </source>
</evidence>
<feature type="active site" description="Proton acceptor" evidence="5">
    <location>
        <position position="172"/>
    </location>
</feature>
<dbReference type="AlphaFoldDB" id="A0A9P6VSN0"/>
<dbReference type="InterPro" id="IPR026590">
    <property type="entry name" value="Ssirtuin_cat_dom"/>
</dbReference>
<dbReference type="OrthoDB" id="424302at2759"/>
<evidence type="ECO:0000313" key="7">
    <source>
        <dbReference type="EMBL" id="KAG0653684.1"/>
    </source>
</evidence>
<protein>
    <recommendedName>
        <fullName evidence="6">Deacetylase sirtuin-type domain-containing protein</fullName>
    </recommendedName>
</protein>